<accession>A0A4R8RSL1</accession>
<evidence type="ECO:0000313" key="3">
    <source>
        <dbReference type="Proteomes" id="UP000295703"/>
    </source>
</evidence>
<proteinExistence type="predicted"/>
<dbReference type="InterPro" id="IPR013226">
    <property type="entry name" value="Pal1"/>
</dbReference>
<gene>
    <name evidence="2" type="ORF">CTRI78_v003224</name>
</gene>
<dbReference type="Pfam" id="PF08316">
    <property type="entry name" value="Pal1"/>
    <property type="match status" value="1"/>
</dbReference>
<name>A0A4R8RSL1_COLTR</name>
<dbReference type="GO" id="GO:0005737">
    <property type="term" value="C:cytoplasm"/>
    <property type="evidence" value="ECO:0007669"/>
    <property type="project" value="TreeGrafter"/>
</dbReference>
<dbReference type="EMBL" id="RYZW01000019">
    <property type="protein sequence ID" value="TDZ66159.1"/>
    <property type="molecule type" value="Genomic_DNA"/>
</dbReference>
<dbReference type="AlphaFoldDB" id="A0A4R8RSL1"/>
<dbReference type="PANTHER" id="PTHR28307">
    <property type="entry name" value="PROTEIN PAL1"/>
    <property type="match status" value="1"/>
</dbReference>
<reference evidence="2 3" key="1">
    <citation type="submission" date="2018-12" db="EMBL/GenBank/DDBJ databases">
        <title>Genome sequence and assembly of Colletotrichum trifolii.</title>
        <authorList>
            <person name="Gan P."/>
            <person name="Shirasu K."/>
        </authorList>
    </citation>
    <scope>NUCLEOTIDE SEQUENCE [LARGE SCALE GENOMIC DNA]</scope>
    <source>
        <strain evidence="2 3">543-2</strain>
    </source>
</reference>
<dbReference type="Proteomes" id="UP000295703">
    <property type="component" value="Unassembled WGS sequence"/>
</dbReference>
<sequence length="251" mass="27732">MSHRPLDIIKREKRAADRAPHLRTRKNGPMTDTIDSLDTIGGVYHHGGPYDATLASRNRNKMYAPVEAVRESNMEALKATPREYIKDSLTKHVPLQGTGTIPAGSSDMTGNVMDYKEGADLMREPDAQGGAYKRWDGISYHPDDLKGKGEPSYTYEKDLKEKKRMRKASLGNGPGEFEMLSGVNGQRKSNGPMVRQRSISNAVDGRPGPSEEPAGQSNSADVRRHNSTGKRLSEGLKRRFGSIRRKNQVAA</sequence>
<evidence type="ECO:0000313" key="2">
    <source>
        <dbReference type="EMBL" id="TDZ66159.1"/>
    </source>
</evidence>
<dbReference type="PANTHER" id="PTHR28307:SF1">
    <property type="entry name" value="PAL1 CELL MORPHOLOGY PROTEIN"/>
    <property type="match status" value="1"/>
</dbReference>
<evidence type="ECO:0000256" key="1">
    <source>
        <dbReference type="SAM" id="MobiDB-lite"/>
    </source>
</evidence>
<organism evidence="2 3">
    <name type="scientific">Colletotrichum trifolii</name>
    <dbReference type="NCBI Taxonomy" id="5466"/>
    <lineage>
        <taxon>Eukaryota</taxon>
        <taxon>Fungi</taxon>
        <taxon>Dikarya</taxon>
        <taxon>Ascomycota</taxon>
        <taxon>Pezizomycotina</taxon>
        <taxon>Sordariomycetes</taxon>
        <taxon>Hypocreomycetidae</taxon>
        <taxon>Glomerellales</taxon>
        <taxon>Glomerellaceae</taxon>
        <taxon>Colletotrichum</taxon>
        <taxon>Colletotrichum orbiculare species complex</taxon>
    </lineage>
</organism>
<evidence type="ECO:0008006" key="4">
    <source>
        <dbReference type="Google" id="ProtNLM"/>
    </source>
</evidence>
<feature type="compositionally biased region" description="Basic and acidic residues" evidence="1">
    <location>
        <begin position="1"/>
        <end position="20"/>
    </location>
</feature>
<keyword evidence="3" id="KW-1185">Reference proteome</keyword>
<protein>
    <recommendedName>
        <fullName evidence="4">Protein PAL1</fullName>
    </recommendedName>
</protein>
<feature type="region of interest" description="Disordered" evidence="1">
    <location>
        <begin position="1"/>
        <end position="32"/>
    </location>
</feature>
<comment type="caution">
    <text evidence="2">The sequence shown here is derived from an EMBL/GenBank/DDBJ whole genome shotgun (WGS) entry which is preliminary data.</text>
</comment>
<feature type="compositionally biased region" description="Basic residues" evidence="1">
    <location>
        <begin position="238"/>
        <end position="251"/>
    </location>
</feature>
<feature type="region of interest" description="Disordered" evidence="1">
    <location>
        <begin position="166"/>
        <end position="251"/>
    </location>
</feature>